<dbReference type="STRING" id="152268.A6K24_08070"/>
<name>A0A179SRD6_9BACI</name>
<protein>
    <submittedName>
        <fullName evidence="1">Uncharacterized protein</fullName>
    </submittedName>
</protein>
<accession>A0A179SRD6</accession>
<organism evidence="1 2">
    <name type="scientific">Metabacillus litoralis</name>
    <dbReference type="NCBI Taxonomy" id="152268"/>
    <lineage>
        <taxon>Bacteria</taxon>
        <taxon>Bacillati</taxon>
        <taxon>Bacillota</taxon>
        <taxon>Bacilli</taxon>
        <taxon>Bacillales</taxon>
        <taxon>Bacillaceae</taxon>
        <taxon>Metabacillus</taxon>
    </lineage>
</organism>
<dbReference type="RefSeq" id="WP_066337066.1">
    <property type="nucleotide sequence ID" value="NZ_LWSG01000034.1"/>
</dbReference>
<evidence type="ECO:0000313" key="1">
    <source>
        <dbReference type="EMBL" id="OAS84051.1"/>
    </source>
</evidence>
<dbReference type="AlphaFoldDB" id="A0A179SRD6"/>
<reference evidence="2" key="1">
    <citation type="submission" date="2016-04" db="EMBL/GenBank/DDBJ databases">
        <authorList>
            <person name="Lyu Z."/>
            <person name="Lyu W."/>
        </authorList>
    </citation>
    <scope>NUCLEOTIDE SEQUENCE [LARGE SCALE GENOMIC DNA]</scope>
    <source>
        <strain evidence="2">C44</strain>
    </source>
</reference>
<sequence>MFNEYEFYLLSKLKKEEMLDSNLRKSNTSKQVFKSNVKAEAKTIPIDSTLCCENTLLLKGEDKQCGSRH</sequence>
<proteinExistence type="predicted"/>
<gene>
    <name evidence="1" type="ORF">A6K24_08070</name>
</gene>
<dbReference type="EMBL" id="LWSG01000034">
    <property type="protein sequence ID" value="OAS84051.1"/>
    <property type="molecule type" value="Genomic_DNA"/>
</dbReference>
<evidence type="ECO:0000313" key="2">
    <source>
        <dbReference type="Proteomes" id="UP000078534"/>
    </source>
</evidence>
<comment type="caution">
    <text evidence="1">The sequence shown here is derived from an EMBL/GenBank/DDBJ whole genome shotgun (WGS) entry which is preliminary data.</text>
</comment>
<keyword evidence="2" id="KW-1185">Reference proteome</keyword>
<dbReference type="Proteomes" id="UP000078534">
    <property type="component" value="Unassembled WGS sequence"/>
</dbReference>